<dbReference type="InterPro" id="IPR004312">
    <property type="entry name" value="ATHILA_Orf1_C"/>
</dbReference>
<dbReference type="Pfam" id="PF03078">
    <property type="entry name" value="ATHILA"/>
    <property type="match status" value="1"/>
</dbReference>
<keyword evidence="3" id="KW-1185">Reference proteome</keyword>
<feature type="domain" description="Arabidopsis retrotransposon Orf1 C-terminal" evidence="1">
    <location>
        <begin position="18"/>
        <end position="128"/>
    </location>
</feature>
<gene>
    <name evidence="2" type="ORF">AAHA92_00201</name>
</gene>
<comment type="caution">
    <text evidence="2">The sequence shown here is derived from an EMBL/GenBank/DDBJ whole genome shotgun (WGS) entry which is preliminary data.</text>
</comment>
<accession>A0ABD1ILJ7</accession>
<dbReference type="Proteomes" id="UP001567538">
    <property type="component" value="Unassembled WGS sequence"/>
</dbReference>
<evidence type="ECO:0000313" key="2">
    <source>
        <dbReference type="EMBL" id="KAL1568604.1"/>
    </source>
</evidence>
<protein>
    <recommendedName>
        <fullName evidence="1">Arabidopsis retrotransposon Orf1 C-terminal domain-containing protein</fullName>
    </recommendedName>
</protein>
<name>A0ABD1ILJ7_SALDI</name>
<reference evidence="2 3" key="1">
    <citation type="submission" date="2024-06" db="EMBL/GenBank/DDBJ databases">
        <title>A chromosome level genome sequence of Diviner's sage (Salvia divinorum).</title>
        <authorList>
            <person name="Ford S.A."/>
            <person name="Ro D.-K."/>
            <person name="Ness R.W."/>
            <person name="Phillips M.A."/>
        </authorList>
    </citation>
    <scope>NUCLEOTIDE SEQUENCE [LARGE SCALE GENOMIC DNA]</scope>
    <source>
        <strain evidence="2">SAF-2024a</strain>
        <tissue evidence="2">Leaf</tissue>
    </source>
</reference>
<evidence type="ECO:0000259" key="1">
    <source>
        <dbReference type="Pfam" id="PF03078"/>
    </source>
</evidence>
<dbReference type="EMBL" id="JBEAFC010000001">
    <property type="protein sequence ID" value="KAL1568604.1"/>
    <property type="molecule type" value="Genomic_DNA"/>
</dbReference>
<sequence length="140" mass="16180">MSARSVGINLRNATEKARWKNLSLLMSQPSRYPSLAVTTGLGIQQCWDTLLQEGGMYHLFNDKRPSYKVLTVEFLNTLELIYSEQEEELEAITFRLNDNEFSLTPADFNGIFKVHGDEDGAIWQEPEEFDRDQFWQAITL</sequence>
<evidence type="ECO:0000313" key="3">
    <source>
        <dbReference type="Proteomes" id="UP001567538"/>
    </source>
</evidence>
<proteinExistence type="predicted"/>
<organism evidence="2 3">
    <name type="scientific">Salvia divinorum</name>
    <name type="common">Maria pastora</name>
    <name type="synonym">Diviner's sage</name>
    <dbReference type="NCBI Taxonomy" id="28513"/>
    <lineage>
        <taxon>Eukaryota</taxon>
        <taxon>Viridiplantae</taxon>
        <taxon>Streptophyta</taxon>
        <taxon>Embryophyta</taxon>
        <taxon>Tracheophyta</taxon>
        <taxon>Spermatophyta</taxon>
        <taxon>Magnoliopsida</taxon>
        <taxon>eudicotyledons</taxon>
        <taxon>Gunneridae</taxon>
        <taxon>Pentapetalae</taxon>
        <taxon>asterids</taxon>
        <taxon>lamiids</taxon>
        <taxon>Lamiales</taxon>
        <taxon>Lamiaceae</taxon>
        <taxon>Nepetoideae</taxon>
        <taxon>Mentheae</taxon>
        <taxon>Salviinae</taxon>
        <taxon>Salvia</taxon>
        <taxon>Salvia subgen. Calosphace</taxon>
    </lineage>
</organism>
<dbReference type="AlphaFoldDB" id="A0ABD1ILJ7"/>